<evidence type="ECO:0000256" key="1">
    <source>
        <dbReference type="SAM" id="MobiDB-lite"/>
    </source>
</evidence>
<sequence>MPEVVAIYPHLPSPVWVNEVGKLPCGQELLADHTRNVERLLAYTNAESEISREPMHGLFKWSSLEAAQMWPAGSLEGLPDHLFAPKISTPTGPSRMDGSPDILNNTKNHFKNLYKRVFTDGPDKAPQGSQPQGSQANGSQTNGSGLGNKQTKSDGAESKQPLEHTDHNWKGMLPAALQADGIPWYDPSSKSGIVLAGGAVASFVSPGTQPKDFDMFLVVPSSKDADKHSKDTEREQKGATSQKKMGRRERSFPCSKARSSCACLRRLHRLCMALTWTHAASCSMAKRFGPLRLRCVHCTADACSSSL</sequence>
<name>A0ABQ7GR26_DUNSA</name>
<accession>A0ABQ7GR26</accession>
<feature type="region of interest" description="Disordered" evidence="1">
    <location>
        <begin position="118"/>
        <end position="166"/>
    </location>
</feature>
<comment type="caution">
    <text evidence="2">The sequence shown here is derived from an EMBL/GenBank/DDBJ whole genome shotgun (WGS) entry which is preliminary data.</text>
</comment>
<organism evidence="2 3">
    <name type="scientific">Dunaliella salina</name>
    <name type="common">Green alga</name>
    <name type="synonym">Protococcus salinus</name>
    <dbReference type="NCBI Taxonomy" id="3046"/>
    <lineage>
        <taxon>Eukaryota</taxon>
        <taxon>Viridiplantae</taxon>
        <taxon>Chlorophyta</taxon>
        <taxon>core chlorophytes</taxon>
        <taxon>Chlorophyceae</taxon>
        <taxon>CS clade</taxon>
        <taxon>Chlamydomonadales</taxon>
        <taxon>Dunaliellaceae</taxon>
        <taxon>Dunaliella</taxon>
    </lineage>
</organism>
<feature type="region of interest" description="Disordered" evidence="1">
    <location>
        <begin position="223"/>
        <end position="250"/>
    </location>
</feature>
<dbReference type="EMBL" id="MU069630">
    <property type="protein sequence ID" value="KAF5837052.1"/>
    <property type="molecule type" value="Genomic_DNA"/>
</dbReference>
<keyword evidence="3" id="KW-1185">Reference proteome</keyword>
<protein>
    <submittedName>
        <fullName evidence="2">Uncharacterized protein</fullName>
    </submittedName>
</protein>
<dbReference type="Proteomes" id="UP000815325">
    <property type="component" value="Unassembled WGS sequence"/>
</dbReference>
<proteinExistence type="predicted"/>
<reference evidence="2" key="1">
    <citation type="submission" date="2017-08" db="EMBL/GenBank/DDBJ databases">
        <authorList>
            <person name="Polle J.E."/>
            <person name="Barry K."/>
            <person name="Cushman J."/>
            <person name="Schmutz J."/>
            <person name="Tran D."/>
            <person name="Hathwaick L.T."/>
            <person name="Yim W.C."/>
            <person name="Jenkins J."/>
            <person name="Mckie-Krisberg Z.M."/>
            <person name="Prochnik S."/>
            <person name="Lindquist E."/>
            <person name="Dockter R.B."/>
            <person name="Adam C."/>
            <person name="Molina H."/>
            <person name="Bunkerborg J."/>
            <person name="Jin E."/>
            <person name="Buchheim M."/>
            <person name="Magnuson J."/>
        </authorList>
    </citation>
    <scope>NUCLEOTIDE SEQUENCE</scope>
    <source>
        <strain evidence="2">CCAP 19/18</strain>
    </source>
</reference>
<feature type="compositionally biased region" description="Polar residues" evidence="1">
    <location>
        <begin position="127"/>
        <end position="150"/>
    </location>
</feature>
<feature type="compositionally biased region" description="Basic and acidic residues" evidence="1">
    <location>
        <begin position="151"/>
        <end position="166"/>
    </location>
</feature>
<evidence type="ECO:0000313" key="2">
    <source>
        <dbReference type="EMBL" id="KAF5837052.1"/>
    </source>
</evidence>
<evidence type="ECO:0000313" key="3">
    <source>
        <dbReference type="Proteomes" id="UP000815325"/>
    </source>
</evidence>
<gene>
    <name evidence="2" type="ORF">DUNSADRAFT_4885</name>
</gene>
<feature type="region of interest" description="Disordered" evidence="1">
    <location>
        <begin position="85"/>
        <end position="105"/>
    </location>
</feature>
<feature type="compositionally biased region" description="Basic and acidic residues" evidence="1">
    <location>
        <begin position="223"/>
        <end position="237"/>
    </location>
</feature>